<reference evidence="1" key="1">
    <citation type="submission" date="2018-11" db="EMBL/GenBank/DDBJ databases">
        <title>The sequence and de novo assembly of Larimichthys crocea genome using PacBio and Hi-C technologies.</title>
        <authorList>
            <person name="Xu P."/>
            <person name="Chen B."/>
            <person name="Zhou Z."/>
            <person name="Ke Q."/>
            <person name="Wu Y."/>
            <person name="Bai H."/>
            <person name="Pu F."/>
        </authorList>
    </citation>
    <scope>NUCLEOTIDE SEQUENCE</scope>
    <source>
        <tissue evidence="1">Muscle</tissue>
    </source>
</reference>
<name>A0ACD3RL54_LARCR</name>
<proteinExistence type="predicted"/>
<keyword evidence="2" id="KW-1185">Reference proteome</keyword>
<evidence type="ECO:0000313" key="1">
    <source>
        <dbReference type="EMBL" id="TMS20246.1"/>
    </source>
</evidence>
<dbReference type="Proteomes" id="UP000793456">
    <property type="component" value="Chromosome IV"/>
</dbReference>
<comment type="caution">
    <text evidence="1">The sequence shown here is derived from an EMBL/GenBank/DDBJ whole genome shotgun (WGS) entry which is preliminary data.</text>
</comment>
<evidence type="ECO:0000313" key="2">
    <source>
        <dbReference type="Proteomes" id="UP000793456"/>
    </source>
</evidence>
<organism evidence="1 2">
    <name type="scientific">Larimichthys crocea</name>
    <name type="common">Large yellow croaker</name>
    <name type="synonym">Pseudosciaena crocea</name>
    <dbReference type="NCBI Taxonomy" id="215358"/>
    <lineage>
        <taxon>Eukaryota</taxon>
        <taxon>Metazoa</taxon>
        <taxon>Chordata</taxon>
        <taxon>Craniata</taxon>
        <taxon>Vertebrata</taxon>
        <taxon>Euteleostomi</taxon>
        <taxon>Actinopterygii</taxon>
        <taxon>Neopterygii</taxon>
        <taxon>Teleostei</taxon>
        <taxon>Neoteleostei</taxon>
        <taxon>Acanthomorphata</taxon>
        <taxon>Eupercaria</taxon>
        <taxon>Sciaenidae</taxon>
        <taxon>Larimichthys</taxon>
    </lineage>
</organism>
<sequence>MASVLRELGALHTALSRQALPPAQMEQAFHQLTYLMCASAFNSLLLRKDMCCWSRGMQIRYNVSLLEEWLRSRGLQAGGAVATLEPLIQAVQLLQAGKKTEADAQALVQTCTALSSQQIVKILTLYTPHSDLDERVTLNFIRSVQYRTGVTVSGVCLCGLVI</sequence>
<protein>
    <submittedName>
        <fullName evidence="1">Uncharacterized protein</fullName>
    </submittedName>
</protein>
<gene>
    <name evidence="1" type="ORF">E3U43_006739</name>
</gene>
<accession>A0ACD3RL54</accession>
<dbReference type="EMBL" id="CM011677">
    <property type="protein sequence ID" value="TMS20246.1"/>
    <property type="molecule type" value="Genomic_DNA"/>
</dbReference>